<evidence type="ECO:0000256" key="1">
    <source>
        <dbReference type="ARBA" id="ARBA00038101"/>
    </source>
</evidence>
<dbReference type="SUPFAM" id="SSF56112">
    <property type="entry name" value="Protein kinase-like (PK-like)"/>
    <property type="match status" value="1"/>
</dbReference>
<reference evidence="3 4" key="1">
    <citation type="submission" date="2024-04" db="EMBL/GenBank/DDBJ databases">
        <title>Tritrichomonas musculus Genome.</title>
        <authorList>
            <person name="Alves-Ferreira E."/>
            <person name="Grigg M."/>
            <person name="Lorenzi H."/>
            <person name="Galac M."/>
        </authorList>
    </citation>
    <scope>NUCLEOTIDE SEQUENCE [LARGE SCALE GENOMIC DNA]</scope>
    <source>
        <strain evidence="3 4">EAF2021</strain>
    </source>
</reference>
<organism evidence="3 4">
    <name type="scientific">Tritrichomonas musculus</name>
    <dbReference type="NCBI Taxonomy" id="1915356"/>
    <lineage>
        <taxon>Eukaryota</taxon>
        <taxon>Metamonada</taxon>
        <taxon>Parabasalia</taxon>
        <taxon>Tritrichomonadida</taxon>
        <taxon>Tritrichomonadidae</taxon>
        <taxon>Tritrichomonas</taxon>
    </lineage>
</organism>
<dbReference type="SMART" id="SM00220">
    <property type="entry name" value="S_TKc"/>
    <property type="match status" value="1"/>
</dbReference>
<dbReference type="Pfam" id="PF08238">
    <property type="entry name" value="Sel1"/>
    <property type="match status" value="9"/>
</dbReference>
<dbReference type="InterPro" id="IPR006597">
    <property type="entry name" value="Sel1-like"/>
</dbReference>
<dbReference type="SUPFAM" id="SSF81901">
    <property type="entry name" value="HCP-like"/>
    <property type="match status" value="2"/>
</dbReference>
<keyword evidence="4" id="KW-1185">Reference proteome</keyword>
<dbReference type="Proteomes" id="UP001470230">
    <property type="component" value="Unassembled WGS sequence"/>
</dbReference>
<dbReference type="InterPro" id="IPR050767">
    <property type="entry name" value="Sel1_AlgK"/>
</dbReference>
<dbReference type="InterPro" id="IPR011009">
    <property type="entry name" value="Kinase-like_dom_sf"/>
</dbReference>
<evidence type="ECO:0000259" key="2">
    <source>
        <dbReference type="PROSITE" id="PS50011"/>
    </source>
</evidence>
<comment type="caution">
    <text evidence="3">The sequence shown here is derived from an EMBL/GenBank/DDBJ whole genome shotgun (WGS) entry which is preliminary data.</text>
</comment>
<name>A0ABR2H6E8_9EUKA</name>
<dbReference type="Gene3D" id="1.25.40.10">
    <property type="entry name" value="Tetratricopeptide repeat domain"/>
    <property type="match status" value="3"/>
</dbReference>
<accession>A0ABR2H6E8</accession>
<dbReference type="Gene3D" id="1.10.510.10">
    <property type="entry name" value="Transferase(Phosphotransferase) domain 1"/>
    <property type="match status" value="1"/>
</dbReference>
<dbReference type="SMART" id="SM00671">
    <property type="entry name" value="SEL1"/>
    <property type="match status" value="10"/>
</dbReference>
<dbReference type="PROSITE" id="PS50011">
    <property type="entry name" value="PROTEIN_KINASE_DOM"/>
    <property type="match status" value="1"/>
</dbReference>
<dbReference type="EMBL" id="JAPFFF010000040">
    <property type="protein sequence ID" value="KAK8841795.1"/>
    <property type="molecule type" value="Genomic_DNA"/>
</dbReference>
<dbReference type="PANTHER" id="PTHR11102:SF160">
    <property type="entry name" value="ERAD-ASSOCIATED E3 UBIQUITIN-PROTEIN LIGASE COMPONENT HRD3"/>
    <property type="match status" value="1"/>
</dbReference>
<dbReference type="InterPro" id="IPR008271">
    <property type="entry name" value="Ser/Thr_kinase_AS"/>
</dbReference>
<comment type="similarity">
    <text evidence="1">Belongs to the sel-1 family.</text>
</comment>
<evidence type="ECO:0000313" key="4">
    <source>
        <dbReference type="Proteomes" id="UP001470230"/>
    </source>
</evidence>
<dbReference type="PROSITE" id="PS00108">
    <property type="entry name" value="PROTEIN_KINASE_ST"/>
    <property type="match status" value="1"/>
</dbReference>
<dbReference type="Pfam" id="PF00069">
    <property type="entry name" value="Pkinase"/>
    <property type="match status" value="1"/>
</dbReference>
<dbReference type="InterPro" id="IPR011990">
    <property type="entry name" value="TPR-like_helical_dom_sf"/>
</dbReference>
<sequence length="757" mass="88162">MENTENINETIYSTMKESEYIMLGSIASTNSSSINLAYHINKKKIFIIKIFHHQEISKLREREGRILSNLSFPFIPKIIGYINKKNTEALAIEFINGQPLSEIDVTSLQIVEKYDILFQVLIALVYLHLTKYVYRDLKPENIIIDNNKRVSLIDYDQSNDIDNNTESFTNLMCSYSAPEVQNGEKYTVKSDIYSFGLLIYYIITSKNIYRSGKINLNEIPENLSGLRSICSNCIQKDPDNRPSGYKLISDLFANCYFNKDIYQFIYGDYLERARQYYEMVANLNYTYAQNNVADFYIKGELVPQDTQKGIYFFEQSAKQNDPYSLYKLGLFYYEGKIVQRDIYKAINYLLLSAKQDYTDAQYTLGVIYSENIFVPVDIGKAFLYFSMADNSESYFKLGLIYLEGKYVPVDIDVALHYLHLAANQNNSDAQYQLGLLYFKGIHVTYDIDRAISYFKKAANQNNANALYSLGNIYQKHYECDPNVFVNYYKLSANLNNSAANFELGNIYYEGKVVPQNIKKAIFYYEKSASKNNQIALYQLGSIYFEGFYVDRDITNAISYFKGASCFNNPYAKNNLGVIFRVGDGVTKNIENSILFFQEAIKKNDCVSMFNLAHIYIYEKKEASNIDKAIELLINSYSKTLEFSVDLLSLMIIKKYKKLDNFDIKIMQKKDIEKIDQKLTESVIEKINKFNLEEESHYNDFYIKMKDINLVYYDKRVEKLTIKEKYKKFDTRREINSSFYEGLKIENEDNSKSFHLVN</sequence>
<proteinExistence type="inferred from homology"/>
<dbReference type="PANTHER" id="PTHR11102">
    <property type="entry name" value="SEL-1-LIKE PROTEIN"/>
    <property type="match status" value="1"/>
</dbReference>
<evidence type="ECO:0000313" key="3">
    <source>
        <dbReference type="EMBL" id="KAK8841795.1"/>
    </source>
</evidence>
<feature type="domain" description="Protein kinase" evidence="2">
    <location>
        <begin position="20"/>
        <end position="253"/>
    </location>
</feature>
<gene>
    <name evidence="3" type="ORF">M9Y10_026744</name>
</gene>
<protein>
    <recommendedName>
        <fullName evidence="2">Protein kinase domain-containing protein</fullName>
    </recommendedName>
</protein>
<dbReference type="InterPro" id="IPR000719">
    <property type="entry name" value="Prot_kinase_dom"/>
</dbReference>